<comment type="caution">
    <text evidence="2">The sequence shown here is derived from an EMBL/GenBank/DDBJ whole genome shotgun (WGS) entry which is preliminary data.</text>
</comment>
<evidence type="ECO:0000256" key="1">
    <source>
        <dbReference type="SAM" id="Phobius"/>
    </source>
</evidence>
<name>A0A9P1E5B0_CUSEU</name>
<keyword evidence="3" id="KW-1185">Reference proteome</keyword>
<dbReference type="Proteomes" id="UP001152484">
    <property type="component" value="Unassembled WGS sequence"/>
</dbReference>
<evidence type="ECO:0000313" key="2">
    <source>
        <dbReference type="EMBL" id="CAH9080232.1"/>
    </source>
</evidence>
<keyword evidence="1" id="KW-0812">Transmembrane</keyword>
<dbReference type="EMBL" id="CAMAPE010000013">
    <property type="protein sequence ID" value="CAH9080232.1"/>
    <property type="molecule type" value="Genomic_DNA"/>
</dbReference>
<keyword evidence="1" id="KW-1133">Transmembrane helix</keyword>
<proteinExistence type="predicted"/>
<organism evidence="2 3">
    <name type="scientific">Cuscuta europaea</name>
    <name type="common">European dodder</name>
    <dbReference type="NCBI Taxonomy" id="41803"/>
    <lineage>
        <taxon>Eukaryota</taxon>
        <taxon>Viridiplantae</taxon>
        <taxon>Streptophyta</taxon>
        <taxon>Embryophyta</taxon>
        <taxon>Tracheophyta</taxon>
        <taxon>Spermatophyta</taxon>
        <taxon>Magnoliopsida</taxon>
        <taxon>eudicotyledons</taxon>
        <taxon>Gunneridae</taxon>
        <taxon>Pentapetalae</taxon>
        <taxon>asterids</taxon>
        <taxon>lamiids</taxon>
        <taxon>Solanales</taxon>
        <taxon>Convolvulaceae</taxon>
        <taxon>Cuscuteae</taxon>
        <taxon>Cuscuta</taxon>
        <taxon>Cuscuta subgen. Cuscuta</taxon>
    </lineage>
</organism>
<dbReference type="OrthoDB" id="10070917at2759"/>
<protein>
    <submittedName>
        <fullName evidence="2">Uncharacterized protein</fullName>
    </submittedName>
</protein>
<keyword evidence="1" id="KW-0472">Membrane</keyword>
<accession>A0A9P1E5B0</accession>
<feature type="transmembrane region" description="Helical" evidence="1">
    <location>
        <begin position="38"/>
        <end position="58"/>
    </location>
</feature>
<gene>
    <name evidence="2" type="ORF">CEURO_LOCUS7375</name>
</gene>
<evidence type="ECO:0000313" key="3">
    <source>
        <dbReference type="Proteomes" id="UP001152484"/>
    </source>
</evidence>
<reference evidence="2" key="1">
    <citation type="submission" date="2022-07" db="EMBL/GenBank/DDBJ databases">
        <authorList>
            <person name="Macas J."/>
            <person name="Novak P."/>
            <person name="Neumann P."/>
        </authorList>
    </citation>
    <scope>NUCLEOTIDE SEQUENCE</scope>
</reference>
<dbReference type="AlphaFoldDB" id="A0A9P1E5B0"/>
<sequence length="80" mass="9381">MWTHVWICISWIGEGKPTEDWSLRHVRYGAIWERRAELVVIGTLTLLTFVSVDYMIWCRGKSRQTIWRLSPTGLSSTVDQ</sequence>